<dbReference type="SUPFAM" id="SSF55874">
    <property type="entry name" value="ATPase domain of HSP90 chaperone/DNA topoisomerase II/histidine kinase"/>
    <property type="match status" value="1"/>
</dbReference>
<sequence>MTNALRAPAPSDRQVGVRIAHSSTDGLLRLEVSDAGSGRPELRHPRADDERGRGLGLVDALSHRWGVTARAGGIGKTVWAELKAPDLLPTPSTREVAAVTVSPGQQIRVWGAWRAIRTVRTARHATGGLTVVLGLDEGPPLHLPAAEPLSVRGLP</sequence>
<keyword evidence="4" id="KW-1185">Reference proteome</keyword>
<proteinExistence type="predicted"/>
<keyword evidence="3" id="KW-0067">ATP-binding</keyword>
<protein>
    <submittedName>
        <fullName evidence="3">ATP-binding protein</fullName>
    </submittedName>
</protein>
<evidence type="ECO:0000313" key="4">
    <source>
        <dbReference type="Proteomes" id="UP001382904"/>
    </source>
</evidence>
<evidence type="ECO:0000256" key="1">
    <source>
        <dbReference type="ARBA" id="ARBA00022527"/>
    </source>
</evidence>
<feature type="domain" description="Histidine kinase/HSP90-like ATPase" evidence="2">
    <location>
        <begin position="1"/>
        <end position="79"/>
    </location>
</feature>
<dbReference type="InterPro" id="IPR036890">
    <property type="entry name" value="HATPase_C_sf"/>
</dbReference>
<dbReference type="PANTHER" id="PTHR35526:SF3">
    <property type="entry name" value="ANTI-SIGMA-F FACTOR RSBW"/>
    <property type="match status" value="1"/>
</dbReference>
<organism evidence="3 4">
    <name type="scientific">Streptomyces caledonius</name>
    <dbReference type="NCBI Taxonomy" id="3134107"/>
    <lineage>
        <taxon>Bacteria</taxon>
        <taxon>Bacillati</taxon>
        <taxon>Actinomycetota</taxon>
        <taxon>Actinomycetes</taxon>
        <taxon>Kitasatosporales</taxon>
        <taxon>Streptomycetaceae</taxon>
        <taxon>Streptomyces</taxon>
    </lineage>
</organism>
<gene>
    <name evidence="3" type="ORF">WKI68_15725</name>
</gene>
<dbReference type="GO" id="GO:0005524">
    <property type="term" value="F:ATP binding"/>
    <property type="evidence" value="ECO:0007669"/>
    <property type="project" value="UniProtKB-KW"/>
</dbReference>
<keyword evidence="1" id="KW-0418">Kinase</keyword>
<dbReference type="InterPro" id="IPR050267">
    <property type="entry name" value="Anti-sigma-factor_SerPK"/>
</dbReference>
<dbReference type="EMBL" id="JBBKAM010000002">
    <property type="protein sequence ID" value="MEJ8642467.1"/>
    <property type="molecule type" value="Genomic_DNA"/>
</dbReference>
<reference evidence="3 4" key="1">
    <citation type="submission" date="2024-03" db="EMBL/GenBank/DDBJ databases">
        <title>Novel Streptomyces species of biotechnological and ecological value are a feature of Machair soil.</title>
        <authorList>
            <person name="Prole J.R."/>
            <person name="Goodfellow M."/>
            <person name="Allenby N."/>
            <person name="Ward A.C."/>
        </authorList>
    </citation>
    <scope>NUCLEOTIDE SEQUENCE [LARGE SCALE GENOMIC DNA]</scope>
    <source>
        <strain evidence="3 4">MS1.HAVA.3</strain>
    </source>
</reference>
<keyword evidence="1" id="KW-0808">Transferase</keyword>
<dbReference type="Pfam" id="PF13581">
    <property type="entry name" value="HATPase_c_2"/>
    <property type="match status" value="1"/>
</dbReference>
<name>A0ABU8U3L6_9ACTN</name>
<dbReference type="CDD" id="cd16936">
    <property type="entry name" value="HATPase_RsbW-like"/>
    <property type="match status" value="1"/>
</dbReference>
<keyword evidence="3" id="KW-0547">Nucleotide-binding</keyword>
<dbReference type="Proteomes" id="UP001382904">
    <property type="component" value="Unassembled WGS sequence"/>
</dbReference>
<dbReference type="PANTHER" id="PTHR35526">
    <property type="entry name" value="ANTI-SIGMA-F FACTOR RSBW-RELATED"/>
    <property type="match status" value="1"/>
</dbReference>
<keyword evidence="1" id="KW-0723">Serine/threonine-protein kinase</keyword>
<dbReference type="InterPro" id="IPR003594">
    <property type="entry name" value="HATPase_dom"/>
</dbReference>
<dbReference type="Gene3D" id="3.30.565.10">
    <property type="entry name" value="Histidine kinase-like ATPase, C-terminal domain"/>
    <property type="match status" value="1"/>
</dbReference>
<comment type="caution">
    <text evidence="3">The sequence shown here is derived from an EMBL/GenBank/DDBJ whole genome shotgun (WGS) entry which is preliminary data.</text>
</comment>
<evidence type="ECO:0000313" key="3">
    <source>
        <dbReference type="EMBL" id="MEJ8642467.1"/>
    </source>
</evidence>
<accession>A0ABU8U3L6</accession>
<evidence type="ECO:0000259" key="2">
    <source>
        <dbReference type="Pfam" id="PF13581"/>
    </source>
</evidence>